<dbReference type="EMBL" id="BARS01024161">
    <property type="protein sequence ID" value="GAG04640.1"/>
    <property type="molecule type" value="Genomic_DNA"/>
</dbReference>
<evidence type="ECO:0000313" key="1">
    <source>
        <dbReference type="EMBL" id="GAG04640.1"/>
    </source>
</evidence>
<dbReference type="AlphaFoldDB" id="X0UGD3"/>
<reference evidence="1" key="1">
    <citation type="journal article" date="2014" name="Front. Microbiol.">
        <title>High frequency of phylogenetically diverse reductive dehalogenase-homologous genes in deep subseafloor sedimentary metagenomes.</title>
        <authorList>
            <person name="Kawai M."/>
            <person name="Futagami T."/>
            <person name="Toyoda A."/>
            <person name="Takaki Y."/>
            <person name="Nishi S."/>
            <person name="Hori S."/>
            <person name="Arai W."/>
            <person name="Tsubouchi T."/>
            <person name="Morono Y."/>
            <person name="Uchiyama I."/>
            <person name="Ito T."/>
            <person name="Fujiyama A."/>
            <person name="Inagaki F."/>
            <person name="Takami H."/>
        </authorList>
    </citation>
    <scope>NUCLEOTIDE SEQUENCE</scope>
    <source>
        <strain evidence="1">Expedition CK06-06</strain>
    </source>
</reference>
<accession>X0UGD3</accession>
<sequence length="87" mass="9071">MVFDGLMPEIHAGLPGCTVEVGYSTTGLGSTEVKTKLKRIVAAIVEYVDALGAGSQLSCDKVITNGSVTVHSEGAAAKEFSYIFIGY</sequence>
<organism evidence="1">
    <name type="scientific">marine sediment metagenome</name>
    <dbReference type="NCBI Taxonomy" id="412755"/>
    <lineage>
        <taxon>unclassified sequences</taxon>
        <taxon>metagenomes</taxon>
        <taxon>ecological metagenomes</taxon>
    </lineage>
</organism>
<name>X0UGD3_9ZZZZ</name>
<protein>
    <submittedName>
        <fullName evidence="1">Uncharacterized protein</fullName>
    </submittedName>
</protein>
<gene>
    <name evidence="1" type="ORF">S01H1_38382</name>
</gene>
<proteinExistence type="predicted"/>
<comment type="caution">
    <text evidence="1">The sequence shown here is derived from an EMBL/GenBank/DDBJ whole genome shotgun (WGS) entry which is preliminary data.</text>
</comment>